<evidence type="ECO:0000259" key="6">
    <source>
        <dbReference type="PROSITE" id="PS50977"/>
    </source>
</evidence>
<evidence type="ECO:0000256" key="5">
    <source>
        <dbReference type="PROSITE-ProRule" id="PRU00335"/>
    </source>
</evidence>
<evidence type="ECO:0000256" key="2">
    <source>
        <dbReference type="ARBA" id="ARBA00023015"/>
    </source>
</evidence>
<protein>
    <submittedName>
        <fullName evidence="7">TetR family transcriptional regulator</fullName>
    </submittedName>
</protein>
<keyword evidence="4" id="KW-0804">Transcription</keyword>
<dbReference type="EMBL" id="APND01000001">
    <property type="protein sequence ID" value="MES1928001.1"/>
    <property type="molecule type" value="Genomic_DNA"/>
</dbReference>
<name>A0ABV2AWH7_9GAMM</name>
<organism evidence="7 8">
    <name type="scientific">Salinisphaera dokdonensis CL-ES53</name>
    <dbReference type="NCBI Taxonomy" id="1304272"/>
    <lineage>
        <taxon>Bacteria</taxon>
        <taxon>Pseudomonadati</taxon>
        <taxon>Pseudomonadota</taxon>
        <taxon>Gammaproteobacteria</taxon>
        <taxon>Salinisphaerales</taxon>
        <taxon>Salinisphaeraceae</taxon>
        <taxon>Salinisphaera</taxon>
    </lineage>
</organism>
<gene>
    <name evidence="7" type="ORF">SADO_02060</name>
</gene>
<dbReference type="Pfam" id="PF08361">
    <property type="entry name" value="TetR_C_2"/>
    <property type="match status" value="1"/>
</dbReference>
<dbReference type="SUPFAM" id="SSF46689">
    <property type="entry name" value="Homeodomain-like"/>
    <property type="match status" value="1"/>
</dbReference>
<dbReference type="InterPro" id="IPR036271">
    <property type="entry name" value="Tet_transcr_reg_TetR-rel_C_sf"/>
</dbReference>
<dbReference type="PANTHER" id="PTHR30055:SF240">
    <property type="entry name" value="HTH-TYPE TRANSCRIPTIONAL REGULATOR ACRR"/>
    <property type="match status" value="1"/>
</dbReference>
<dbReference type="PRINTS" id="PR00455">
    <property type="entry name" value="HTHTETR"/>
</dbReference>
<sequence>MRRTPEQAEQTRLKVIDAGLRLFSQSGYSGTTLAMIAKEAGMSRGPIYWHFENKDELFEAVIAYSQTPLQRLVDAARADTPDPVARMSAFIQGWFDLLVSDKRHRQSFEILMNKTELTQRMARTVRRERELTRAIITLFESLVDDARAQELLPAGDPADLLALQTYTYLMGVTQTWLFSPRLFSLRKHKDYFHRKCLATLFDNAATVLHPGNTGSG</sequence>
<keyword evidence="2" id="KW-0805">Transcription regulation</keyword>
<evidence type="ECO:0000256" key="3">
    <source>
        <dbReference type="ARBA" id="ARBA00023125"/>
    </source>
</evidence>
<dbReference type="SUPFAM" id="SSF48498">
    <property type="entry name" value="Tetracyclin repressor-like, C-terminal domain"/>
    <property type="match status" value="1"/>
</dbReference>
<dbReference type="RefSeq" id="WP_353108807.1">
    <property type="nucleotide sequence ID" value="NZ_APND01000001.1"/>
</dbReference>
<feature type="domain" description="HTH tetR-type" evidence="6">
    <location>
        <begin position="9"/>
        <end position="69"/>
    </location>
</feature>
<dbReference type="InterPro" id="IPR009057">
    <property type="entry name" value="Homeodomain-like_sf"/>
</dbReference>
<dbReference type="InterPro" id="IPR001647">
    <property type="entry name" value="HTH_TetR"/>
</dbReference>
<keyword evidence="1" id="KW-0678">Repressor</keyword>
<evidence type="ECO:0000313" key="7">
    <source>
        <dbReference type="EMBL" id="MES1928001.1"/>
    </source>
</evidence>
<dbReference type="InterPro" id="IPR013572">
    <property type="entry name" value="Tscrpt_reg_MAATS_C"/>
</dbReference>
<dbReference type="PROSITE" id="PS50977">
    <property type="entry name" value="HTH_TETR_2"/>
    <property type="match status" value="1"/>
</dbReference>
<evidence type="ECO:0000256" key="4">
    <source>
        <dbReference type="ARBA" id="ARBA00023163"/>
    </source>
</evidence>
<evidence type="ECO:0000256" key="1">
    <source>
        <dbReference type="ARBA" id="ARBA00022491"/>
    </source>
</evidence>
<dbReference type="Gene3D" id="1.10.357.10">
    <property type="entry name" value="Tetracycline Repressor, domain 2"/>
    <property type="match status" value="1"/>
</dbReference>
<dbReference type="PANTHER" id="PTHR30055">
    <property type="entry name" value="HTH-TYPE TRANSCRIPTIONAL REGULATOR RUTR"/>
    <property type="match status" value="1"/>
</dbReference>
<comment type="caution">
    <text evidence="7">The sequence shown here is derived from an EMBL/GenBank/DDBJ whole genome shotgun (WGS) entry which is preliminary data.</text>
</comment>
<keyword evidence="8" id="KW-1185">Reference proteome</keyword>
<keyword evidence="3 5" id="KW-0238">DNA-binding</keyword>
<dbReference type="Pfam" id="PF00440">
    <property type="entry name" value="TetR_N"/>
    <property type="match status" value="1"/>
</dbReference>
<feature type="DNA-binding region" description="H-T-H motif" evidence="5">
    <location>
        <begin position="32"/>
        <end position="51"/>
    </location>
</feature>
<reference evidence="7 8" key="1">
    <citation type="submission" date="2013-03" db="EMBL/GenBank/DDBJ databases">
        <title>Salinisphaera dokdonensis CL-ES53 Genome Sequencing.</title>
        <authorList>
            <person name="Li C."/>
            <person name="Lai Q."/>
            <person name="Shao Z."/>
        </authorList>
    </citation>
    <scope>NUCLEOTIDE SEQUENCE [LARGE SCALE GENOMIC DNA]</scope>
    <source>
        <strain evidence="7 8">CL-ES53</strain>
    </source>
</reference>
<proteinExistence type="predicted"/>
<accession>A0ABV2AWH7</accession>
<dbReference type="InterPro" id="IPR050109">
    <property type="entry name" value="HTH-type_TetR-like_transc_reg"/>
</dbReference>
<evidence type="ECO:0000313" key="8">
    <source>
        <dbReference type="Proteomes" id="UP001460888"/>
    </source>
</evidence>
<dbReference type="Proteomes" id="UP001460888">
    <property type="component" value="Unassembled WGS sequence"/>
</dbReference>